<organism evidence="7 8">
    <name type="scientific">Candidatus Falkowbacteria bacterium CG10_big_fil_rev_8_21_14_0_10_43_11</name>
    <dbReference type="NCBI Taxonomy" id="1974568"/>
    <lineage>
        <taxon>Bacteria</taxon>
        <taxon>Candidatus Falkowiibacteriota</taxon>
    </lineage>
</organism>
<name>A0A2M6WME6_9BACT</name>
<feature type="transmembrane region" description="Helical" evidence="5">
    <location>
        <begin position="310"/>
        <end position="332"/>
    </location>
</feature>
<keyword evidence="2 5" id="KW-0812">Transmembrane</keyword>
<evidence type="ECO:0000256" key="5">
    <source>
        <dbReference type="SAM" id="Phobius"/>
    </source>
</evidence>
<feature type="transmembrane region" description="Helical" evidence="5">
    <location>
        <begin position="117"/>
        <end position="134"/>
    </location>
</feature>
<dbReference type="Proteomes" id="UP000229335">
    <property type="component" value="Unassembled WGS sequence"/>
</dbReference>
<dbReference type="PANTHER" id="PTHR37422">
    <property type="entry name" value="TEICHURONIC ACID BIOSYNTHESIS PROTEIN TUAE"/>
    <property type="match status" value="1"/>
</dbReference>
<reference evidence="8" key="1">
    <citation type="submission" date="2017-09" db="EMBL/GenBank/DDBJ databases">
        <title>Depth-based differentiation of microbial function through sediment-hosted aquifers and enrichment of novel symbionts in the deep terrestrial subsurface.</title>
        <authorList>
            <person name="Probst A.J."/>
            <person name="Ladd B."/>
            <person name="Jarett J.K."/>
            <person name="Geller-Mcgrath D.E."/>
            <person name="Sieber C.M.K."/>
            <person name="Emerson J.B."/>
            <person name="Anantharaman K."/>
            <person name="Thomas B.C."/>
            <person name="Malmstrom R."/>
            <person name="Stieglmeier M."/>
            <person name="Klingl A."/>
            <person name="Woyke T."/>
            <person name="Ryan C.M."/>
            <person name="Banfield J.F."/>
        </authorList>
    </citation>
    <scope>NUCLEOTIDE SEQUENCE [LARGE SCALE GENOMIC DNA]</scope>
</reference>
<keyword evidence="3 5" id="KW-1133">Transmembrane helix</keyword>
<feature type="domain" description="O-antigen ligase-related" evidence="6">
    <location>
        <begin position="268"/>
        <end position="432"/>
    </location>
</feature>
<feature type="transmembrane region" description="Helical" evidence="5">
    <location>
        <begin position="175"/>
        <end position="198"/>
    </location>
</feature>
<dbReference type="EMBL" id="PFAS01000023">
    <property type="protein sequence ID" value="PIT93945.1"/>
    <property type="molecule type" value="Genomic_DNA"/>
</dbReference>
<comment type="subcellular location">
    <subcellularLocation>
        <location evidence="1">Membrane</location>
        <topology evidence="1">Multi-pass membrane protein</topology>
    </subcellularLocation>
</comment>
<comment type="caution">
    <text evidence="7">The sequence shown here is derived from an EMBL/GenBank/DDBJ whole genome shotgun (WGS) entry which is preliminary data.</text>
</comment>
<evidence type="ECO:0000259" key="6">
    <source>
        <dbReference type="Pfam" id="PF04932"/>
    </source>
</evidence>
<gene>
    <name evidence="7" type="ORF">COU00_01545</name>
</gene>
<feature type="transmembrane region" description="Helical" evidence="5">
    <location>
        <begin position="28"/>
        <end position="44"/>
    </location>
</feature>
<protein>
    <recommendedName>
        <fullName evidence="6">O-antigen ligase-related domain-containing protein</fullName>
    </recommendedName>
</protein>
<evidence type="ECO:0000256" key="3">
    <source>
        <dbReference type="ARBA" id="ARBA00022989"/>
    </source>
</evidence>
<feature type="transmembrane region" description="Helical" evidence="5">
    <location>
        <begin position="231"/>
        <end position="253"/>
    </location>
</feature>
<evidence type="ECO:0000256" key="4">
    <source>
        <dbReference type="ARBA" id="ARBA00023136"/>
    </source>
</evidence>
<dbReference type="InterPro" id="IPR051533">
    <property type="entry name" value="WaaL-like"/>
</dbReference>
<dbReference type="PANTHER" id="PTHR37422:SF17">
    <property type="entry name" value="O-ANTIGEN LIGASE"/>
    <property type="match status" value="1"/>
</dbReference>
<sequence length="500" mass="57238">MKKFRLYFLLIFLAELLSFSEFLFPELRQVAFFTILIIALILSLQKLEYGLLILLAELFIGSKGYLFYFEQGGFIISIRIALFLVVMAVWLAKLIILWSKQGLAGAIEKLRLPFWQYYILLGAAIGWGIVNGYFNGNEFSNVFFDANSWLYWLIIFPLAYALNERSKNGNKFWQELFAVFSAAVIWLCLETLFLLFAFSHNLIIALYELYPWIRITGAGEVTVMESDFVRIFFQSQIYALIALMIFTSLIVYFKSAGDKKKLLYCCIAILLSTSAVIISFSRSFWIGLAAGLLFYCFIFFLYFKQNWKELFWQVSVLFSIAALSVLLIFAIVKFPYPKPTANFDLSLLTERASSISGEAGASSRWNLLPPLWEKIKQAPILGQGFGATVTYKTQDPRVLEQNPSGEYTTYAFEWGYLDIWLKLGLLGLAVYLILLVKIFYNGIKNFQFSIPRTRDNFQSLLNIALLAGLVTIMTTSFFSPYLNHPLGIGYVVLLSILLKK</sequence>
<proteinExistence type="predicted"/>
<feature type="transmembrane region" description="Helical" evidence="5">
    <location>
        <begin position="74"/>
        <end position="96"/>
    </location>
</feature>
<feature type="transmembrane region" description="Helical" evidence="5">
    <location>
        <begin position="262"/>
        <end position="278"/>
    </location>
</feature>
<accession>A0A2M6WME6</accession>
<dbReference type="AlphaFoldDB" id="A0A2M6WME6"/>
<feature type="transmembrane region" description="Helical" evidence="5">
    <location>
        <begin position="419"/>
        <end position="440"/>
    </location>
</feature>
<dbReference type="Pfam" id="PF04932">
    <property type="entry name" value="Wzy_C"/>
    <property type="match status" value="1"/>
</dbReference>
<feature type="transmembrane region" description="Helical" evidence="5">
    <location>
        <begin position="460"/>
        <end position="478"/>
    </location>
</feature>
<evidence type="ECO:0000256" key="2">
    <source>
        <dbReference type="ARBA" id="ARBA00022692"/>
    </source>
</evidence>
<keyword evidence="4 5" id="KW-0472">Membrane</keyword>
<dbReference type="InterPro" id="IPR007016">
    <property type="entry name" value="O-antigen_ligase-rel_domated"/>
</dbReference>
<evidence type="ECO:0000313" key="7">
    <source>
        <dbReference type="EMBL" id="PIT93945.1"/>
    </source>
</evidence>
<evidence type="ECO:0000313" key="8">
    <source>
        <dbReference type="Proteomes" id="UP000229335"/>
    </source>
</evidence>
<evidence type="ECO:0000256" key="1">
    <source>
        <dbReference type="ARBA" id="ARBA00004141"/>
    </source>
</evidence>
<dbReference type="GO" id="GO:0016020">
    <property type="term" value="C:membrane"/>
    <property type="evidence" value="ECO:0007669"/>
    <property type="project" value="UniProtKB-SubCell"/>
</dbReference>
<feature type="transmembrane region" description="Helical" evidence="5">
    <location>
        <begin position="146"/>
        <end position="163"/>
    </location>
</feature>
<feature type="transmembrane region" description="Helical" evidence="5">
    <location>
        <begin position="284"/>
        <end position="303"/>
    </location>
</feature>